<dbReference type="InterPro" id="IPR008271">
    <property type="entry name" value="Ser/Thr_kinase_AS"/>
</dbReference>
<dbReference type="SMART" id="SM00220">
    <property type="entry name" value="S_TKc"/>
    <property type="match status" value="1"/>
</dbReference>
<reference evidence="11" key="1">
    <citation type="submission" date="2021-11" db="EMBL/GenBank/DDBJ databases">
        <authorList>
            <person name="Schell T."/>
        </authorList>
    </citation>
    <scope>NUCLEOTIDE SEQUENCE</scope>
    <source>
        <strain evidence="11">M5</strain>
    </source>
</reference>
<keyword evidence="5" id="KW-0547">Nucleotide-binding</keyword>
<dbReference type="PANTHER" id="PTHR44899:SF3">
    <property type="entry name" value="SERINE_THREONINE-PROTEIN KINASE NEK1"/>
    <property type="match status" value="1"/>
</dbReference>
<dbReference type="PROSITE" id="PS00108">
    <property type="entry name" value="PROTEIN_KINASE_ST"/>
    <property type="match status" value="1"/>
</dbReference>
<dbReference type="PANTHER" id="PTHR44899">
    <property type="entry name" value="CAMK FAMILY PROTEIN KINASE"/>
    <property type="match status" value="1"/>
</dbReference>
<keyword evidence="4" id="KW-0808">Transferase</keyword>
<gene>
    <name evidence="11" type="ORF">DGAL_LOCUS17367</name>
</gene>
<dbReference type="GO" id="GO:0005524">
    <property type="term" value="F:ATP binding"/>
    <property type="evidence" value="ECO:0007669"/>
    <property type="project" value="UniProtKB-KW"/>
</dbReference>
<dbReference type="OrthoDB" id="248923at2759"/>
<dbReference type="Gene3D" id="3.30.200.20">
    <property type="entry name" value="Phosphorylase Kinase, domain 1"/>
    <property type="match status" value="1"/>
</dbReference>
<name>A0A8J2S271_9CRUS</name>
<dbReference type="Gene3D" id="1.10.510.10">
    <property type="entry name" value="Transferase(Phosphotransferase) domain 1"/>
    <property type="match status" value="1"/>
</dbReference>
<dbReference type="InterPro" id="IPR051131">
    <property type="entry name" value="NEK_Ser/Thr_kinase_NIMA"/>
</dbReference>
<dbReference type="CDD" id="cd08215">
    <property type="entry name" value="STKc_Nek"/>
    <property type="match status" value="1"/>
</dbReference>
<evidence type="ECO:0000256" key="1">
    <source>
        <dbReference type="ARBA" id="ARBA00010886"/>
    </source>
</evidence>
<keyword evidence="3" id="KW-0723">Serine/threonine-protein kinase</keyword>
<comment type="similarity">
    <text evidence="1">Belongs to the protein kinase superfamily. NEK Ser/Thr protein kinase family. NIMA subfamily.</text>
</comment>
<protein>
    <recommendedName>
        <fullName evidence="2">non-specific serine/threonine protein kinase</fullName>
        <ecNumber evidence="2">2.7.11.1</ecNumber>
    </recommendedName>
</protein>
<evidence type="ECO:0000313" key="12">
    <source>
        <dbReference type="Proteomes" id="UP000789390"/>
    </source>
</evidence>
<dbReference type="EMBL" id="CAKKLH010000340">
    <property type="protein sequence ID" value="CAH0113471.1"/>
    <property type="molecule type" value="Genomic_DNA"/>
</dbReference>
<keyword evidence="6" id="KW-0418">Kinase</keyword>
<sequence length="484" mass="54896">MALNYIKERVLGRGSFGTVFLIRMATIDAKGVNGVRTNSNTPEHEALKYVLKEICIRDEKQREAARQEGRLLSQLNHSNIIRYFDSFESPITGNLCLVMEYCPGGDVAAVIRQRRGVPIPETQILNWFQQLASALDYLHKRKILHRDIKTGNIFVMANPSVLKLGDFGVAKVLERTGQMARTCVGTPGYLSPEICGNRQYNSKSDIWSLGCVLYQLMTLRPPFTGRNMNQLLIAIVRGHFPPMPARYSYELRQTVATMLRKNPDDRPSAEALLRKRLFSIKQTHQSITTKRKLVINSINRKGFGSLSVYATPLTRPAKGTFVKSKSQIVKTKKDPRRRWNPPTQTLIGALSSLTLTDATTTFTLANDRSWSLDHLSENTYDESDESQHSVDSDILCCSNDQNTIVRTSDETQYHRLERWMVSLEAVHGVKLLKDVSGRLVDAAISKVEFVVRESLFNRISESSVNELVDFFIFQRRLYLSNFGV</sequence>
<evidence type="ECO:0000259" key="10">
    <source>
        <dbReference type="PROSITE" id="PS50011"/>
    </source>
</evidence>
<dbReference type="Proteomes" id="UP000789390">
    <property type="component" value="Unassembled WGS sequence"/>
</dbReference>
<evidence type="ECO:0000256" key="3">
    <source>
        <dbReference type="ARBA" id="ARBA00022527"/>
    </source>
</evidence>
<comment type="catalytic activity">
    <reaction evidence="9">
        <text>L-seryl-[protein] + ATP = O-phospho-L-seryl-[protein] + ADP + H(+)</text>
        <dbReference type="Rhea" id="RHEA:17989"/>
        <dbReference type="Rhea" id="RHEA-COMP:9863"/>
        <dbReference type="Rhea" id="RHEA-COMP:11604"/>
        <dbReference type="ChEBI" id="CHEBI:15378"/>
        <dbReference type="ChEBI" id="CHEBI:29999"/>
        <dbReference type="ChEBI" id="CHEBI:30616"/>
        <dbReference type="ChEBI" id="CHEBI:83421"/>
        <dbReference type="ChEBI" id="CHEBI:456216"/>
        <dbReference type="EC" id="2.7.11.1"/>
    </reaction>
</comment>
<evidence type="ECO:0000256" key="5">
    <source>
        <dbReference type="ARBA" id="ARBA00022741"/>
    </source>
</evidence>
<keyword evidence="7" id="KW-0067">ATP-binding</keyword>
<evidence type="ECO:0000256" key="2">
    <source>
        <dbReference type="ARBA" id="ARBA00012513"/>
    </source>
</evidence>
<evidence type="ECO:0000256" key="7">
    <source>
        <dbReference type="ARBA" id="ARBA00022840"/>
    </source>
</evidence>
<evidence type="ECO:0000256" key="9">
    <source>
        <dbReference type="ARBA" id="ARBA00048679"/>
    </source>
</evidence>
<dbReference type="InterPro" id="IPR011009">
    <property type="entry name" value="Kinase-like_dom_sf"/>
</dbReference>
<dbReference type="AlphaFoldDB" id="A0A8J2S271"/>
<evidence type="ECO:0000256" key="8">
    <source>
        <dbReference type="ARBA" id="ARBA00047899"/>
    </source>
</evidence>
<dbReference type="EC" id="2.7.11.1" evidence="2"/>
<proteinExistence type="inferred from homology"/>
<dbReference type="FunFam" id="3.30.200.20:FF:001579">
    <property type="entry name" value="Uncharacterized protein"/>
    <property type="match status" value="1"/>
</dbReference>
<dbReference type="FunFam" id="1.10.510.10:FF:000172">
    <property type="entry name" value="serine/threonine-protein kinase Nek1 isoform X1"/>
    <property type="match status" value="1"/>
</dbReference>
<comment type="catalytic activity">
    <reaction evidence="8">
        <text>L-threonyl-[protein] + ATP = O-phospho-L-threonyl-[protein] + ADP + H(+)</text>
        <dbReference type="Rhea" id="RHEA:46608"/>
        <dbReference type="Rhea" id="RHEA-COMP:11060"/>
        <dbReference type="Rhea" id="RHEA-COMP:11605"/>
        <dbReference type="ChEBI" id="CHEBI:15378"/>
        <dbReference type="ChEBI" id="CHEBI:30013"/>
        <dbReference type="ChEBI" id="CHEBI:30616"/>
        <dbReference type="ChEBI" id="CHEBI:61977"/>
        <dbReference type="ChEBI" id="CHEBI:456216"/>
        <dbReference type="EC" id="2.7.11.1"/>
    </reaction>
</comment>
<keyword evidence="12" id="KW-1185">Reference proteome</keyword>
<dbReference type="PROSITE" id="PS50011">
    <property type="entry name" value="PROTEIN_KINASE_DOM"/>
    <property type="match status" value="1"/>
</dbReference>
<dbReference type="InterPro" id="IPR000719">
    <property type="entry name" value="Prot_kinase_dom"/>
</dbReference>
<dbReference type="SUPFAM" id="SSF56112">
    <property type="entry name" value="Protein kinase-like (PK-like)"/>
    <property type="match status" value="1"/>
</dbReference>
<evidence type="ECO:0000313" key="11">
    <source>
        <dbReference type="EMBL" id="CAH0113471.1"/>
    </source>
</evidence>
<dbReference type="GO" id="GO:0004674">
    <property type="term" value="F:protein serine/threonine kinase activity"/>
    <property type="evidence" value="ECO:0007669"/>
    <property type="project" value="UniProtKB-KW"/>
</dbReference>
<evidence type="ECO:0000256" key="6">
    <source>
        <dbReference type="ARBA" id="ARBA00022777"/>
    </source>
</evidence>
<feature type="domain" description="Protein kinase" evidence="10">
    <location>
        <begin position="5"/>
        <end position="287"/>
    </location>
</feature>
<evidence type="ECO:0000256" key="4">
    <source>
        <dbReference type="ARBA" id="ARBA00022679"/>
    </source>
</evidence>
<dbReference type="Pfam" id="PF00069">
    <property type="entry name" value="Pkinase"/>
    <property type="match status" value="1"/>
</dbReference>
<accession>A0A8J2S271</accession>
<comment type="caution">
    <text evidence="11">The sequence shown here is derived from an EMBL/GenBank/DDBJ whole genome shotgun (WGS) entry which is preliminary data.</text>
</comment>
<organism evidence="11 12">
    <name type="scientific">Daphnia galeata</name>
    <dbReference type="NCBI Taxonomy" id="27404"/>
    <lineage>
        <taxon>Eukaryota</taxon>
        <taxon>Metazoa</taxon>
        <taxon>Ecdysozoa</taxon>
        <taxon>Arthropoda</taxon>
        <taxon>Crustacea</taxon>
        <taxon>Branchiopoda</taxon>
        <taxon>Diplostraca</taxon>
        <taxon>Cladocera</taxon>
        <taxon>Anomopoda</taxon>
        <taxon>Daphniidae</taxon>
        <taxon>Daphnia</taxon>
    </lineage>
</organism>